<dbReference type="SUPFAM" id="SSF50249">
    <property type="entry name" value="Nucleic acid-binding proteins"/>
    <property type="match status" value="2"/>
</dbReference>
<name>A0A2U1KP47_ARTAN</name>
<feature type="region of interest" description="Disordered" evidence="1">
    <location>
        <begin position="605"/>
        <end position="674"/>
    </location>
</feature>
<feature type="compositionally biased region" description="Polar residues" evidence="1">
    <location>
        <begin position="663"/>
        <end position="674"/>
    </location>
</feature>
<dbReference type="AlphaFoldDB" id="A0A2U1KP47"/>
<dbReference type="PANTHER" id="PTHR47165:SF4">
    <property type="entry name" value="OS03G0429900 PROTEIN"/>
    <property type="match status" value="1"/>
</dbReference>
<dbReference type="GO" id="GO:0003677">
    <property type="term" value="F:DNA binding"/>
    <property type="evidence" value="ECO:0007669"/>
    <property type="project" value="UniProtKB-KW"/>
</dbReference>
<dbReference type="EMBL" id="PKPP01015529">
    <property type="protein sequence ID" value="PWA38546.1"/>
    <property type="molecule type" value="Genomic_DNA"/>
</dbReference>
<accession>A0A2U1KP47</accession>
<dbReference type="STRING" id="35608.A0A2U1KP47"/>
<comment type="caution">
    <text evidence="2">The sequence shown here is derived from an EMBL/GenBank/DDBJ whole genome shotgun (WGS) entry which is preliminary data.</text>
</comment>
<reference evidence="2 3" key="1">
    <citation type="journal article" date="2018" name="Mol. Plant">
        <title>The genome of Artemisia annua provides insight into the evolution of Asteraceae family and artemisinin biosynthesis.</title>
        <authorList>
            <person name="Shen Q."/>
            <person name="Zhang L."/>
            <person name="Liao Z."/>
            <person name="Wang S."/>
            <person name="Yan T."/>
            <person name="Shi P."/>
            <person name="Liu M."/>
            <person name="Fu X."/>
            <person name="Pan Q."/>
            <person name="Wang Y."/>
            <person name="Lv Z."/>
            <person name="Lu X."/>
            <person name="Zhang F."/>
            <person name="Jiang W."/>
            <person name="Ma Y."/>
            <person name="Chen M."/>
            <person name="Hao X."/>
            <person name="Li L."/>
            <person name="Tang Y."/>
            <person name="Lv G."/>
            <person name="Zhou Y."/>
            <person name="Sun X."/>
            <person name="Brodelius P.E."/>
            <person name="Rose J.K.C."/>
            <person name="Tang K."/>
        </authorList>
    </citation>
    <scope>NUCLEOTIDE SEQUENCE [LARGE SCALE GENOMIC DNA]</scope>
    <source>
        <strain evidence="3">cv. Huhao1</strain>
        <tissue evidence="2">Leaf</tissue>
    </source>
</reference>
<organism evidence="2 3">
    <name type="scientific">Artemisia annua</name>
    <name type="common">Sweet wormwood</name>
    <dbReference type="NCBI Taxonomy" id="35608"/>
    <lineage>
        <taxon>Eukaryota</taxon>
        <taxon>Viridiplantae</taxon>
        <taxon>Streptophyta</taxon>
        <taxon>Embryophyta</taxon>
        <taxon>Tracheophyta</taxon>
        <taxon>Spermatophyta</taxon>
        <taxon>Magnoliopsida</taxon>
        <taxon>eudicotyledons</taxon>
        <taxon>Gunneridae</taxon>
        <taxon>Pentapetalae</taxon>
        <taxon>asterids</taxon>
        <taxon>campanulids</taxon>
        <taxon>Asterales</taxon>
        <taxon>Asteraceae</taxon>
        <taxon>Asteroideae</taxon>
        <taxon>Anthemideae</taxon>
        <taxon>Artemisiinae</taxon>
        <taxon>Artemisia</taxon>
    </lineage>
</organism>
<evidence type="ECO:0000256" key="1">
    <source>
        <dbReference type="SAM" id="MobiDB-lite"/>
    </source>
</evidence>
<dbReference type="OrthoDB" id="1748060at2759"/>
<keyword evidence="3" id="KW-1185">Reference proteome</keyword>
<dbReference type="InterPro" id="IPR012340">
    <property type="entry name" value="NA-bd_OB-fold"/>
</dbReference>
<protein>
    <submittedName>
        <fullName evidence="2">Replication protein A 70 kDa DNA-binding subunit B</fullName>
    </submittedName>
</protein>
<dbReference type="CDD" id="cd04481">
    <property type="entry name" value="RPA1_DBD_B_like"/>
    <property type="match status" value="1"/>
</dbReference>
<feature type="compositionally biased region" description="Polar residues" evidence="1">
    <location>
        <begin position="626"/>
        <end position="638"/>
    </location>
</feature>
<evidence type="ECO:0000313" key="2">
    <source>
        <dbReference type="EMBL" id="PWA38546.1"/>
    </source>
</evidence>
<dbReference type="Gene3D" id="2.40.50.140">
    <property type="entry name" value="Nucleic acid-binding proteins"/>
    <property type="match status" value="4"/>
</dbReference>
<evidence type="ECO:0000313" key="3">
    <source>
        <dbReference type="Proteomes" id="UP000245207"/>
    </source>
</evidence>
<gene>
    <name evidence="2" type="ORF">CTI12_AA580410</name>
</gene>
<dbReference type="PANTHER" id="PTHR47165">
    <property type="entry name" value="OS03G0429900 PROTEIN"/>
    <property type="match status" value="1"/>
</dbReference>
<sequence length="674" mass="77510">MEPFTHDGETTLKPEIVEQLIQLLDEHNELVQLFRIARDKHNEGTVPEFKIQLYNVVGGRQYNLPASGTLGAIVFEESSNSQTEYDVIIEYKNRDAKRINKLHSSYMMTEANIRDLTPASRNRILNAKIYRAWIHRDPPDTTDKGLRAILLDKQGDAIQVNIDPNDIDFFKPTVVPGKAYRISAFRCIPTDNWQQTLENKTSLSFTRFTKLDEIPDDGFPMHYFDFISYNQLPTRAIDPKQKAKKPYPVLTDYIGCYISSTDKDKVGNPNRNQSIFRKVEIQNLNRNSIELTLWGTLAETFNKEGIDALEKPVIIAVPSCRVSRYQNKLQLSSTPATYYYINPTIPELEQYKEEYRTMFNINPPLQVIRQPFHDKEKEKTRNRFHLASLMVQVPLSYQGVRFTCDGTITGLNTDREWYYMSCNECLNKLEIDEDTDQCKTHGYVASPNHRMTEANIRDLTPASRNRILNGKIYRAWIHRDPPDTTDKGLRAILLDKQQTLENRTSISFTRFTKLDEIPDDGFPLHYFDFISYNQLPTRAIDPKQKAKKPYPVLTDYIGCYISSTDKDEIGNPNRNQSIFRKLEIQNLNRNSIELTLWGTLAETFNKEGTDVTPPPPTDAITTPNTQSDTVTKDTTQAKVSKRALFQDKPSAGKKNQKRVNGHTKVTSSVNLPLL</sequence>
<proteinExistence type="predicted"/>
<dbReference type="Proteomes" id="UP000245207">
    <property type="component" value="Unassembled WGS sequence"/>
</dbReference>
<keyword evidence="2" id="KW-0238">DNA-binding</keyword>